<dbReference type="Proteomes" id="UP001232445">
    <property type="component" value="Unassembled WGS sequence"/>
</dbReference>
<dbReference type="Pfam" id="PF13302">
    <property type="entry name" value="Acetyltransf_3"/>
    <property type="match status" value="1"/>
</dbReference>
<reference evidence="2 3" key="1">
    <citation type="submission" date="2023-07" db="EMBL/GenBank/DDBJ databases">
        <title>Genomic Encyclopedia of Type Strains, Phase IV (KMG-IV): sequencing the most valuable type-strain genomes for metagenomic binning, comparative biology and taxonomic classification.</title>
        <authorList>
            <person name="Goeker M."/>
        </authorList>
    </citation>
    <scope>NUCLEOTIDE SEQUENCE [LARGE SCALE GENOMIC DNA]</scope>
    <source>
        <strain evidence="2 3">DSM 17740</strain>
    </source>
</reference>
<comment type="caution">
    <text evidence="2">The sequence shown here is derived from an EMBL/GenBank/DDBJ whole genome shotgun (WGS) entry which is preliminary data.</text>
</comment>
<dbReference type="GO" id="GO:0016746">
    <property type="term" value="F:acyltransferase activity"/>
    <property type="evidence" value="ECO:0007669"/>
    <property type="project" value="UniProtKB-KW"/>
</dbReference>
<dbReference type="EC" id="2.3.1.-" evidence="2"/>
<dbReference type="PROSITE" id="PS51186">
    <property type="entry name" value="GNAT"/>
    <property type="match status" value="1"/>
</dbReference>
<accession>A0ABU0CQ37</accession>
<evidence type="ECO:0000259" key="1">
    <source>
        <dbReference type="PROSITE" id="PS51186"/>
    </source>
</evidence>
<dbReference type="Gene3D" id="3.40.630.30">
    <property type="match status" value="1"/>
</dbReference>
<proteinExistence type="predicted"/>
<gene>
    <name evidence="2" type="ORF">J2S00_001313</name>
</gene>
<organism evidence="2 3">
    <name type="scientific">Caldalkalibacillus uzonensis</name>
    <dbReference type="NCBI Taxonomy" id="353224"/>
    <lineage>
        <taxon>Bacteria</taxon>
        <taxon>Bacillati</taxon>
        <taxon>Bacillota</taxon>
        <taxon>Bacilli</taxon>
        <taxon>Bacillales</taxon>
        <taxon>Bacillaceae</taxon>
        <taxon>Caldalkalibacillus</taxon>
    </lineage>
</organism>
<evidence type="ECO:0000313" key="2">
    <source>
        <dbReference type="EMBL" id="MDQ0338527.1"/>
    </source>
</evidence>
<dbReference type="InterPro" id="IPR000182">
    <property type="entry name" value="GNAT_dom"/>
</dbReference>
<keyword evidence="2" id="KW-0012">Acyltransferase</keyword>
<dbReference type="PANTHER" id="PTHR43441">
    <property type="entry name" value="RIBOSOMAL-PROTEIN-SERINE ACETYLTRANSFERASE"/>
    <property type="match status" value="1"/>
</dbReference>
<sequence length="183" mass="21699">MFLHQIEEDLELRLLQLYHADELFRLADCNRPHLHKWLPWLDFTISVTHARDFIKTTLQQYAHNGGFKCGIWYNGELAGLIGYHKIDWANKNTNLEYWIGKSFSGKGIMTKACRAMVDHSFTHLKLHRIEIRCAVENKKSRAIPERLGFVFEGIIREAEWLYDHYVDHAVYGMLDREWKPVNR</sequence>
<dbReference type="InterPro" id="IPR051908">
    <property type="entry name" value="Ribosomal_N-acetyltransferase"/>
</dbReference>
<dbReference type="SUPFAM" id="SSF55729">
    <property type="entry name" value="Acyl-CoA N-acyltransferases (Nat)"/>
    <property type="match status" value="1"/>
</dbReference>
<keyword evidence="2" id="KW-0808">Transferase</keyword>
<dbReference type="InterPro" id="IPR016181">
    <property type="entry name" value="Acyl_CoA_acyltransferase"/>
</dbReference>
<keyword evidence="3" id="KW-1185">Reference proteome</keyword>
<feature type="domain" description="N-acetyltransferase" evidence="1">
    <location>
        <begin position="22"/>
        <end position="177"/>
    </location>
</feature>
<evidence type="ECO:0000313" key="3">
    <source>
        <dbReference type="Proteomes" id="UP001232445"/>
    </source>
</evidence>
<dbReference type="EMBL" id="JAUSUQ010000004">
    <property type="protein sequence ID" value="MDQ0338527.1"/>
    <property type="molecule type" value="Genomic_DNA"/>
</dbReference>
<dbReference type="RefSeq" id="WP_307337037.1">
    <property type="nucleotide sequence ID" value="NZ_JAUSUQ010000004.1"/>
</dbReference>
<protein>
    <submittedName>
        <fullName evidence="2">Ribosomal-protein-serine acetyltransferase</fullName>
        <ecNumber evidence="2">2.3.1.-</ecNumber>
    </submittedName>
</protein>
<name>A0ABU0CQ37_9BACI</name>
<dbReference type="PANTHER" id="PTHR43441:SF12">
    <property type="entry name" value="RIBOSOMAL N-ACETYLTRANSFERASE YDAF-RELATED"/>
    <property type="match status" value="1"/>
</dbReference>